<keyword evidence="3" id="KW-0589">Pheromone response</keyword>
<dbReference type="InterPro" id="IPR000481">
    <property type="entry name" value="GPCR_Pheromne_B_alpha_rcpt"/>
</dbReference>
<protein>
    <submittedName>
        <fullName evidence="12">A-factor receptor</fullName>
    </submittedName>
</protein>
<accession>A0AAW0D2S7</accession>
<evidence type="ECO:0000256" key="7">
    <source>
        <dbReference type="ARBA" id="ARBA00023136"/>
    </source>
</evidence>
<evidence type="ECO:0000256" key="4">
    <source>
        <dbReference type="ARBA" id="ARBA00022692"/>
    </source>
</evidence>
<keyword evidence="5 11" id="KW-1133">Transmembrane helix</keyword>
<keyword evidence="8 12" id="KW-0675">Receptor</keyword>
<evidence type="ECO:0000256" key="5">
    <source>
        <dbReference type="ARBA" id="ARBA00022989"/>
    </source>
</evidence>
<name>A0AAW0D2S7_9AGAR</name>
<dbReference type="GO" id="GO:0005886">
    <property type="term" value="C:plasma membrane"/>
    <property type="evidence" value="ECO:0007669"/>
    <property type="project" value="TreeGrafter"/>
</dbReference>
<feature type="transmembrane region" description="Helical" evidence="11">
    <location>
        <begin position="12"/>
        <end position="30"/>
    </location>
</feature>
<sequence length="445" mass="48687">MTVPVYPNEIYSTFAFLGFILVTIPLPWHLEAWNTGTCCYMIWTGLGCLNLFINSIVWKALTWAHQATKYIVGLAVAIPACSLCINRRLYHIATANTVTITRAEKRRAVMVDLAICIGLPVLEMILHYIPQGHRFDIIEDVGCYPTTYNTWVAYVLVWCWPVAIGCVSAVYCTLSLRAFNKRRSQFKELLSSNSNLNSNRYFRLMSLAGIEMLCTIPSASGRVDKVPSFLWHFNDLAALSIELTRWFPIICSLVFFGFFGFADEARKNYRAAYSTVTKHVGISTTGTLTGTFTGSGTKSKGFGTSSNGNSLPVFVRKETSRKRDSLDSFTDVSVVSSGKDFNEKSFDAGTSFGALSLADVGGALADTKSDPYAPSSTGSSSGSSSFIASPTDTLAPPPLSHNRDSKADSEFDIEISSLRYSIAPPEAAHVANDTNTGRRNSAEIV</sequence>
<feature type="transmembrane region" description="Helical" evidence="11">
    <location>
        <begin position="37"/>
        <end position="58"/>
    </location>
</feature>
<feature type="transmembrane region" description="Helical" evidence="11">
    <location>
        <begin position="70"/>
        <end position="89"/>
    </location>
</feature>
<evidence type="ECO:0000256" key="6">
    <source>
        <dbReference type="ARBA" id="ARBA00023040"/>
    </source>
</evidence>
<dbReference type="PRINTS" id="PR00901">
    <property type="entry name" value="PHEROMONEBAR"/>
</dbReference>
<dbReference type="CDD" id="cd14966">
    <property type="entry name" value="7tmD_STE3"/>
    <property type="match status" value="1"/>
</dbReference>
<dbReference type="Pfam" id="PF02076">
    <property type="entry name" value="STE3"/>
    <property type="match status" value="2"/>
</dbReference>
<comment type="similarity">
    <text evidence="2">Belongs to the G-protein coupled receptor 4 family.</text>
</comment>
<evidence type="ECO:0000256" key="2">
    <source>
        <dbReference type="ARBA" id="ARBA00011085"/>
    </source>
</evidence>
<keyword evidence="4 11" id="KW-0812">Transmembrane</keyword>
<evidence type="ECO:0000256" key="10">
    <source>
        <dbReference type="SAM" id="MobiDB-lite"/>
    </source>
</evidence>
<keyword evidence="9" id="KW-0807">Transducer</keyword>
<dbReference type="GO" id="GO:0004934">
    <property type="term" value="F:mating-type alpha-factor pheromone receptor activity"/>
    <property type="evidence" value="ECO:0007669"/>
    <property type="project" value="InterPro"/>
</dbReference>
<reference evidence="12 13" key="1">
    <citation type="submission" date="2024-01" db="EMBL/GenBank/DDBJ databases">
        <title>A draft genome for a cacao thread blight-causing isolate of Paramarasmius palmivorus.</title>
        <authorList>
            <person name="Baruah I.K."/>
            <person name="Bukari Y."/>
            <person name="Amoako-Attah I."/>
            <person name="Meinhardt L.W."/>
            <person name="Bailey B.A."/>
            <person name="Cohen S.P."/>
        </authorList>
    </citation>
    <scope>NUCLEOTIDE SEQUENCE [LARGE SCALE GENOMIC DNA]</scope>
    <source>
        <strain evidence="12 13">GH-12</strain>
    </source>
</reference>
<dbReference type="EMBL" id="JAYKXP010000022">
    <property type="protein sequence ID" value="KAK7046032.1"/>
    <property type="molecule type" value="Genomic_DNA"/>
</dbReference>
<evidence type="ECO:0000256" key="1">
    <source>
        <dbReference type="ARBA" id="ARBA00004141"/>
    </source>
</evidence>
<dbReference type="PANTHER" id="PTHR28097:SF1">
    <property type="entry name" value="PHEROMONE A FACTOR RECEPTOR"/>
    <property type="match status" value="1"/>
</dbReference>
<evidence type="ECO:0000256" key="3">
    <source>
        <dbReference type="ARBA" id="ARBA00022507"/>
    </source>
</evidence>
<feature type="transmembrane region" description="Helical" evidence="11">
    <location>
        <begin position="201"/>
        <end position="223"/>
    </location>
</feature>
<dbReference type="InterPro" id="IPR001499">
    <property type="entry name" value="GPCR_STE3"/>
</dbReference>
<proteinExistence type="inferred from homology"/>
<dbReference type="PANTHER" id="PTHR28097">
    <property type="entry name" value="PHEROMONE A FACTOR RECEPTOR"/>
    <property type="match status" value="1"/>
</dbReference>
<keyword evidence="7 11" id="KW-0472">Membrane</keyword>
<feature type="region of interest" description="Disordered" evidence="10">
    <location>
        <begin position="369"/>
        <end position="408"/>
    </location>
</feature>
<evidence type="ECO:0000256" key="9">
    <source>
        <dbReference type="ARBA" id="ARBA00023224"/>
    </source>
</evidence>
<feature type="transmembrane region" description="Helical" evidence="11">
    <location>
        <begin position="151"/>
        <end position="180"/>
    </location>
</feature>
<gene>
    <name evidence="12" type="primary">STE3_1</name>
    <name evidence="12" type="ORF">VNI00_007027</name>
</gene>
<organism evidence="12 13">
    <name type="scientific">Paramarasmius palmivorus</name>
    <dbReference type="NCBI Taxonomy" id="297713"/>
    <lineage>
        <taxon>Eukaryota</taxon>
        <taxon>Fungi</taxon>
        <taxon>Dikarya</taxon>
        <taxon>Basidiomycota</taxon>
        <taxon>Agaricomycotina</taxon>
        <taxon>Agaricomycetes</taxon>
        <taxon>Agaricomycetidae</taxon>
        <taxon>Agaricales</taxon>
        <taxon>Marasmiineae</taxon>
        <taxon>Marasmiaceae</taxon>
        <taxon>Paramarasmius</taxon>
    </lineage>
</organism>
<dbReference type="Proteomes" id="UP001383192">
    <property type="component" value="Unassembled WGS sequence"/>
</dbReference>
<feature type="region of interest" description="Disordered" evidence="10">
    <location>
        <begin position="424"/>
        <end position="445"/>
    </location>
</feature>
<feature type="compositionally biased region" description="Low complexity" evidence="10">
    <location>
        <begin position="375"/>
        <end position="385"/>
    </location>
</feature>
<comment type="subcellular location">
    <subcellularLocation>
        <location evidence="1">Membrane</location>
        <topology evidence="1">Multi-pass membrane protein</topology>
    </subcellularLocation>
</comment>
<keyword evidence="13" id="KW-1185">Reference proteome</keyword>
<dbReference type="GO" id="GO:0000750">
    <property type="term" value="P:pheromone-dependent signal transduction involved in conjugation with cellular fusion"/>
    <property type="evidence" value="ECO:0007669"/>
    <property type="project" value="TreeGrafter"/>
</dbReference>
<keyword evidence="6" id="KW-0297">G-protein coupled receptor</keyword>
<comment type="caution">
    <text evidence="12">The sequence shown here is derived from an EMBL/GenBank/DDBJ whole genome shotgun (WGS) entry which is preliminary data.</text>
</comment>
<dbReference type="PRINTS" id="PR00899">
    <property type="entry name" value="GPCRSTE3"/>
</dbReference>
<feature type="transmembrane region" description="Helical" evidence="11">
    <location>
        <begin position="109"/>
        <end position="129"/>
    </location>
</feature>
<evidence type="ECO:0000256" key="8">
    <source>
        <dbReference type="ARBA" id="ARBA00023170"/>
    </source>
</evidence>
<evidence type="ECO:0000256" key="11">
    <source>
        <dbReference type="SAM" id="Phobius"/>
    </source>
</evidence>
<dbReference type="AlphaFoldDB" id="A0AAW0D2S7"/>
<evidence type="ECO:0000313" key="13">
    <source>
        <dbReference type="Proteomes" id="UP001383192"/>
    </source>
</evidence>
<feature type="transmembrane region" description="Helical" evidence="11">
    <location>
        <begin position="243"/>
        <end position="262"/>
    </location>
</feature>
<evidence type="ECO:0000313" key="12">
    <source>
        <dbReference type="EMBL" id="KAK7046032.1"/>
    </source>
</evidence>